<reference evidence="2" key="1">
    <citation type="submission" date="2019-04" db="EMBL/GenBank/DDBJ databases">
        <title>Friends and foes A comparative genomics studyof 23 Aspergillus species from section Flavi.</title>
        <authorList>
            <consortium name="DOE Joint Genome Institute"/>
            <person name="Kjaerbolling I."/>
            <person name="Vesth T."/>
            <person name="Frisvad J.C."/>
            <person name="Nybo J.L."/>
            <person name="Theobald S."/>
            <person name="Kildgaard S."/>
            <person name="Isbrandt T."/>
            <person name="Kuo A."/>
            <person name="Sato A."/>
            <person name="Lyhne E.K."/>
            <person name="Kogle M.E."/>
            <person name="Wiebenga A."/>
            <person name="Kun R.S."/>
            <person name="Lubbers R.J."/>
            <person name="Makela M.R."/>
            <person name="Barry K."/>
            <person name="Chovatia M."/>
            <person name="Clum A."/>
            <person name="Daum C."/>
            <person name="Haridas S."/>
            <person name="He G."/>
            <person name="LaButti K."/>
            <person name="Lipzen A."/>
            <person name="Mondo S."/>
            <person name="Riley R."/>
            <person name="Salamov A."/>
            <person name="Simmons B.A."/>
            <person name="Magnuson J.K."/>
            <person name="Henrissat B."/>
            <person name="Mortensen U.H."/>
            <person name="Larsen T.O."/>
            <person name="Devries R.P."/>
            <person name="Grigoriev I.V."/>
            <person name="Machida M."/>
            <person name="Baker S.E."/>
            <person name="Andersen M.R."/>
        </authorList>
    </citation>
    <scope>NUCLEOTIDE SEQUENCE [LARGE SCALE GENOMIC DNA]</scope>
    <source>
        <strain evidence="2">IBT 14317</strain>
    </source>
</reference>
<organism evidence="2">
    <name type="scientific">Petromyces alliaceus</name>
    <name type="common">Aspergillus alliaceus</name>
    <dbReference type="NCBI Taxonomy" id="209559"/>
    <lineage>
        <taxon>Eukaryota</taxon>
        <taxon>Fungi</taxon>
        <taxon>Dikarya</taxon>
        <taxon>Ascomycota</taxon>
        <taxon>Pezizomycotina</taxon>
        <taxon>Eurotiomycetes</taxon>
        <taxon>Eurotiomycetidae</taxon>
        <taxon>Eurotiales</taxon>
        <taxon>Aspergillaceae</taxon>
        <taxon>Aspergillus</taxon>
        <taxon>Aspergillus subgen. Circumdati</taxon>
    </lineage>
</organism>
<dbReference type="Proteomes" id="UP000326877">
    <property type="component" value="Unassembled WGS sequence"/>
</dbReference>
<proteinExistence type="predicted"/>
<name>A0A5N7BSJ9_PETAA</name>
<keyword evidence="1" id="KW-1133">Transmembrane helix</keyword>
<sequence>MPRMKRKDISGMTYIDSAPCRIPSQWSLSYVIPLMTTCYLLLLLLLSEMITPCYDDYADDFMYVFE</sequence>
<feature type="transmembrane region" description="Helical" evidence="1">
    <location>
        <begin position="28"/>
        <end position="47"/>
    </location>
</feature>
<protein>
    <submittedName>
        <fullName evidence="2">Uncharacterized protein</fullName>
    </submittedName>
</protein>
<evidence type="ECO:0000313" key="2">
    <source>
        <dbReference type="EMBL" id="KAE8384507.1"/>
    </source>
</evidence>
<gene>
    <name evidence="2" type="ORF">BDV23DRAFT_166659</name>
</gene>
<accession>A0A5N7BSJ9</accession>
<evidence type="ECO:0000256" key="1">
    <source>
        <dbReference type="SAM" id="Phobius"/>
    </source>
</evidence>
<keyword evidence="1" id="KW-0472">Membrane</keyword>
<dbReference type="EMBL" id="ML735369">
    <property type="protein sequence ID" value="KAE8384507.1"/>
    <property type="molecule type" value="Genomic_DNA"/>
</dbReference>
<dbReference type="AlphaFoldDB" id="A0A5N7BSJ9"/>
<keyword evidence="1" id="KW-0812">Transmembrane</keyword>